<keyword evidence="1" id="KW-0547">Nucleotide-binding</keyword>
<evidence type="ECO:0000313" key="4">
    <source>
        <dbReference type="Proteomes" id="UP000053477"/>
    </source>
</evidence>
<dbReference type="InParanoid" id="A0A0H2QYC9"/>
<comment type="cofactor">
    <cofactor evidence="1">
        <name>Mg(2+)</name>
        <dbReference type="ChEBI" id="CHEBI:18420"/>
    </cofactor>
</comment>
<proteinExistence type="inferred from homology"/>
<feature type="non-terminal residue" evidence="3">
    <location>
        <position position="388"/>
    </location>
</feature>
<accession>A0A0H2QYC9</accession>
<dbReference type="InterPro" id="IPR051055">
    <property type="entry name" value="PIF1_helicase"/>
</dbReference>
<dbReference type="STRING" id="27342.A0A0H2QYC9"/>
<dbReference type="GO" id="GO:0006310">
    <property type="term" value="P:DNA recombination"/>
    <property type="evidence" value="ECO:0007669"/>
    <property type="project" value="UniProtKB-KW"/>
</dbReference>
<dbReference type="InterPro" id="IPR010285">
    <property type="entry name" value="DNA_helicase_pif1-like_DEAD"/>
</dbReference>
<name>A0A0H2QYC9_9AGAM</name>
<comment type="catalytic activity">
    <reaction evidence="1">
        <text>ATP + H2O = ADP + phosphate + H(+)</text>
        <dbReference type="Rhea" id="RHEA:13065"/>
        <dbReference type="ChEBI" id="CHEBI:15377"/>
        <dbReference type="ChEBI" id="CHEBI:15378"/>
        <dbReference type="ChEBI" id="CHEBI:30616"/>
        <dbReference type="ChEBI" id="CHEBI:43474"/>
        <dbReference type="ChEBI" id="CHEBI:456216"/>
        <dbReference type="EC" id="5.6.2.3"/>
    </reaction>
</comment>
<keyword evidence="1" id="KW-0378">Hydrolase</keyword>
<comment type="similarity">
    <text evidence="1">Belongs to the helicase family.</text>
</comment>
<keyword evidence="1" id="KW-0234">DNA repair</keyword>
<evidence type="ECO:0000256" key="1">
    <source>
        <dbReference type="RuleBase" id="RU363044"/>
    </source>
</evidence>
<dbReference type="GO" id="GO:0043139">
    <property type="term" value="F:5'-3' DNA helicase activity"/>
    <property type="evidence" value="ECO:0007669"/>
    <property type="project" value="UniProtKB-EC"/>
</dbReference>
<evidence type="ECO:0000259" key="2">
    <source>
        <dbReference type="Pfam" id="PF05970"/>
    </source>
</evidence>
<dbReference type="GO" id="GO:0006281">
    <property type="term" value="P:DNA repair"/>
    <property type="evidence" value="ECO:0007669"/>
    <property type="project" value="UniProtKB-KW"/>
</dbReference>
<evidence type="ECO:0000313" key="3">
    <source>
        <dbReference type="EMBL" id="KLO03942.1"/>
    </source>
</evidence>
<keyword evidence="4" id="KW-1185">Reference proteome</keyword>
<protein>
    <recommendedName>
        <fullName evidence="1">ATP-dependent DNA helicase</fullName>
        <ecNumber evidence="1">5.6.2.3</ecNumber>
    </recommendedName>
</protein>
<dbReference type="Proteomes" id="UP000053477">
    <property type="component" value="Unassembled WGS sequence"/>
</dbReference>
<keyword evidence="1" id="KW-0347">Helicase</keyword>
<dbReference type="InterPro" id="IPR027417">
    <property type="entry name" value="P-loop_NTPase"/>
</dbReference>
<keyword evidence="1" id="KW-0227">DNA damage</keyword>
<sequence length="388" mass="43368">MSCHDLYVVSSRLAVAKNNTQDPFGGVNMIFAGDFAQLPPAMNASPLYSGNVSNRVQSGTTIKGQESSIGKALWHQVTTVVILKQNMRQRTQTPEDAKLRTTLENMRFRACTRDDVQFLKSLIAGKGKNRKKLNKKRFRNVSVITGLNIHRDAMNENGVARFAADTNQTVETFYSIDHLAVTDPTKGRRSKGRERTVNRAPVNEFEQTILWNLPPALTEQLAGKLMLTKGMPVMIKKNEATECCVTNGAEATVYDWNFSFLPDRKKVLTVLFVKLKNPPTNIKLDGLPENVVPLKRSGKTVACKMPNGKVLRVHREQVNVLLNFGMSDYSSQGRTRPDNVVDLNNCKSHQSYYTALSRSASAEGTVILQDFDESKIMNPHIMSGHLRQ</sequence>
<feature type="domain" description="DNA helicase Pif1-like DEAD-box helicase" evidence="2">
    <location>
        <begin position="14"/>
        <end position="95"/>
    </location>
</feature>
<dbReference type="AlphaFoldDB" id="A0A0H2QYC9"/>
<organism evidence="3 4">
    <name type="scientific">Schizopora paradoxa</name>
    <dbReference type="NCBI Taxonomy" id="27342"/>
    <lineage>
        <taxon>Eukaryota</taxon>
        <taxon>Fungi</taxon>
        <taxon>Dikarya</taxon>
        <taxon>Basidiomycota</taxon>
        <taxon>Agaricomycotina</taxon>
        <taxon>Agaricomycetes</taxon>
        <taxon>Hymenochaetales</taxon>
        <taxon>Schizoporaceae</taxon>
        <taxon>Schizopora</taxon>
    </lineage>
</organism>
<keyword evidence="1" id="KW-0233">DNA recombination</keyword>
<reference evidence="3 4" key="1">
    <citation type="submission" date="2015-04" db="EMBL/GenBank/DDBJ databases">
        <title>Complete genome sequence of Schizopora paradoxa KUC8140, a cosmopolitan wood degrader in East Asia.</title>
        <authorList>
            <consortium name="DOE Joint Genome Institute"/>
            <person name="Min B."/>
            <person name="Park H."/>
            <person name="Jang Y."/>
            <person name="Kim J.-J."/>
            <person name="Kim K.H."/>
            <person name="Pangilinan J."/>
            <person name="Lipzen A."/>
            <person name="Riley R."/>
            <person name="Grigoriev I.V."/>
            <person name="Spatafora J.W."/>
            <person name="Choi I.-G."/>
        </authorList>
    </citation>
    <scope>NUCLEOTIDE SEQUENCE [LARGE SCALE GENOMIC DNA]</scope>
    <source>
        <strain evidence="3 4">KUC8140</strain>
    </source>
</reference>
<gene>
    <name evidence="3" type="ORF">SCHPADRAFT_841200</name>
</gene>
<dbReference type="PANTHER" id="PTHR47642">
    <property type="entry name" value="ATP-DEPENDENT DNA HELICASE"/>
    <property type="match status" value="1"/>
</dbReference>
<keyword evidence="1" id="KW-0067">ATP-binding</keyword>
<dbReference type="GO" id="GO:0005524">
    <property type="term" value="F:ATP binding"/>
    <property type="evidence" value="ECO:0007669"/>
    <property type="project" value="UniProtKB-KW"/>
</dbReference>
<dbReference type="EMBL" id="KQ086858">
    <property type="protein sequence ID" value="KLO03942.1"/>
    <property type="molecule type" value="Genomic_DNA"/>
</dbReference>
<dbReference type="EC" id="5.6.2.3" evidence="1"/>
<dbReference type="GO" id="GO:0016887">
    <property type="term" value="F:ATP hydrolysis activity"/>
    <property type="evidence" value="ECO:0007669"/>
    <property type="project" value="RHEA"/>
</dbReference>
<dbReference type="OrthoDB" id="432234at2759"/>
<dbReference type="GO" id="GO:0000723">
    <property type="term" value="P:telomere maintenance"/>
    <property type="evidence" value="ECO:0007669"/>
    <property type="project" value="InterPro"/>
</dbReference>
<dbReference type="Pfam" id="PF05970">
    <property type="entry name" value="PIF1"/>
    <property type="match status" value="1"/>
</dbReference>
<dbReference type="SUPFAM" id="SSF52540">
    <property type="entry name" value="P-loop containing nucleoside triphosphate hydrolases"/>
    <property type="match status" value="1"/>
</dbReference>